<evidence type="ECO:0000313" key="7">
    <source>
        <dbReference type="Proteomes" id="UP000543224"/>
    </source>
</evidence>
<comment type="caution">
    <text evidence="5">The sequence shown here is derived from an EMBL/GenBank/DDBJ whole genome shotgun (WGS) entry which is preliminary data.</text>
</comment>
<evidence type="ECO:0000256" key="1">
    <source>
        <dbReference type="ARBA" id="ARBA00009512"/>
    </source>
</evidence>
<protein>
    <recommendedName>
        <fullName evidence="3 4">Small ribosomal subunit protein bS6</fullName>
    </recommendedName>
</protein>
<dbReference type="GO" id="GO:0070181">
    <property type="term" value="F:small ribosomal subunit rRNA binding"/>
    <property type="evidence" value="ECO:0007669"/>
    <property type="project" value="TreeGrafter"/>
</dbReference>
<dbReference type="EMBL" id="BLRX01000056">
    <property type="protein sequence ID" value="GFP25234.1"/>
    <property type="molecule type" value="Genomic_DNA"/>
</dbReference>
<name>A0A6V8P0N0_9ACTN</name>
<keyword evidence="4 5" id="KW-0689">Ribosomal protein</keyword>
<proteinExistence type="inferred from homology"/>
<reference evidence="7 8" key="1">
    <citation type="journal article" date="2020" name="Front. Microbiol.">
        <title>Single-cell genomics of novel Actinobacteria with the Wood-Ljungdahl pathway discovered in a serpentinizing system.</title>
        <authorList>
            <person name="Merino N."/>
            <person name="Kawai M."/>
            <person name="Boyd E.S."/>
            <person name="Colman D.R."/>
            <person name="McGlynn S.E."/>
            <person name="Nealson K.H."/>
            <person name="Kurokawa K."/>
            <person name="Hongoh Y."/>
        </authorList>
    </citation>
    <scope>NUCLEOTIDE SEQUENCE [LARGE SCALE GENOMIC DNA]</scope>
    <source>
        <strain evidence="5 7">S25</strain>
        <strain evidence="6 8">S43</strain>
    </source>
</reference>
<dbReference type="GO" id="GO:1990904">
    <property type="term" value="C:ribonucleoprotein complex"/>
    <property type="evidence" value="ECO:0007669"/>
    <property type="project" value="UniProtKB-KW"/>
</dbReference>
<dbReference type="HAMAP" id="MF_00360">
    <property type="entry name" value="Ribosomal_bS6"/>
    <property type="match status" value="1"/>
</dbReference>
<dbReference type="Pfam" id="PF01250">
    <property type="entry name" value="Ribosomal_S6"/>
    <property type="match status" value="1"/>
</dbReference>
<dbReference type="GO" id="GO:0006412">
    <property type="term" value="P:translation"/>
    <property type="evidence" value="ECO:0007669"/>
    <property type="project" value="UniProtKB-UniRule"/>
</dbReference>
<dbReference type="RefSeq" id="WP_176229163.1">
    <property type="nucleotide sequence ID" value="NZ_BLSB01000004.1"/>
</dbReference>
<dbReference type="PANTHER" id="PTHR21011:SF1">
    <property type="entry name" value="SMALL RIBOSOMAL SUBUNIT PROTEIN BS6M"/>
    <property type="match status" value="1"/>
</dbReference>
<evidence type="ECO:0000256" key="3">
    <source>
        <dbReference type="ARBA" id="ARBA00035294"/>
    </source>
</evidence>
<organism evidence="5 7">
    <name type="scientific">Candidatus Hakubella thermalkaliphila</name>
    <dbReference type="NCBI Taxonomy" id="2754717"/>
    <lineage>
        <taxon>Bacteria</taxon>
        <taxon>Bacillati</taxon>
        <taxon>Actinomycetota</taxon>
        <taxon>Actinomycetota incertae sedis</taxon>
        <taxon>Candidatus Hakubellales</taxon>
        <taxon>Candidatus Hakubellaceae</taxon>
        <taxon>Candidatus Hakubella</taxon>
    </lineage>
</organism>
<evidence type="ECO:0000256" key="4">
    <source>
        <dbReference type="HAMAP-Rule" id="MF_00360"/>
    </source>
</evidence>
<dbReference type="AlphaFoldDB" id="A0A6V8P0N0"/>
<dbReference type="NCBIfam" id="TIGR00166">
    <property type="entry name" value="S6"/>
    <property type="match status" value="1"/>
</dbReference>
<gene>
    <name evidence="4" type="primary">rpsF</name>
    <name evidence="5" type="ORF">HKBW3S25_00692</name>
    <name evidence="6" type="ORF">HKBW3S43_00161</name>
</gene>
<dbReference type="InterPro" id="IPR014717">
    <property type="entry name" value="Transl_elong_EF1B/ribsomal_bS6"/>
</dbReference>
<accession>A0A6V8P0N0</accession>
<dbReference type="CDD" id="cd00473">
    <property type="entry name" value="bS6"/>
    <property type="match status" value="1"/>
</dbReference>
<dbReference type="Proteomes" id="UP000576480">
    <property type="component" value="Unassembled WGS sequence"/>
</dbReference>
<dbReference type="EMBL" id="BLSB01000004">
    <property type="protein sequence ID" value="GFP34367.1"/>
    <property type="molecule type" value="Genomic_DNA"/>
</dbReference>
<dbReference type="GO" id="GO:0003735">
    <property type="term" value="F:structural constituent of ribosome"/>
    <property type="evidence" value="ECO:0007669"/>
    <property type="project" value="InterPro"/>
</dbReference>
<dbReference type="Gene3D" id="3.30.70.60">
    <property type="match status" value="1"/>
</dbReference>
<dbReference type="SUPFAM" id="SSF54995">
    <property type="entry name" value="Ribosomal protein S6"/>
    <property type="match status" value="1"/>
</dbReference>
<evidence type="ECO:0000313" key="6">
    <source>
        <dbReference type="EMBL" id="GFP34367.1"/>
    </source>
</evidence>
<keyword evidence="4" id="KW-0699">rRNA-binding</keyword>
<evidence type="ECO:0000313" key="8">
    <source>
        <dbReference type="Proteomes" id="UP000576480"/>
    </source>
</evidence>
<dbReference type="PANTHER" id="PTHR21011">
    <property type="entry name" value="MITOCHONDRIAL 28S RIBOSOMAL PROTEIN S6"/>
    <property type="match status" value="1"/>
</dbReference>
<comment type="similarity">
    <text evidence="1 4">Belongs to the bacterial ribosomal protein bS6 family.</text>
</comment>
<dbReference type="GO" id="GO:0005737">
    <property type="term" value="C:cytoplasm"/>
    <property type="evidence" value="ECO:0007669"/>
    <property type="project" value="UniProtKB-ARBA"/>
</dbReference>
<evidence type="ECO:0000256" key="2">
    <source>
        <dbReference type="ARBA" id="ARBA00035104"/>
    </source>
</evidence>
<comment type="function">
    <text evidence="2 4">Binds together with bS18 to 16S ribosomal RNA.</text>
</comment>
<dbReference type="Proteomes" id="UP000543224">
    <property type="component" value="Unassembled WGS sequence"/>
</dbReference>
<dbReference type="InterPro" id="IPR020814">
    <property type="entry name" value="Ribosomal_S6_plastid/chlpt"/>
</dbReference>
<sequence length="105" mass="12343">MRYYETMMILKSSLDHEGTEGVITNFKGLIQKLGGKVIDEERWGRRKLAYPIKHQESGIYTILYFTGEGDLVKELDRVMKITDEVTRYRIVKRDDLLKKSLMRGE</sequence>
<evidence type="ECO:0000313" key="5">
    <source>
        <dbReference type="EMBL" id="GFP25234.1"/>
    </source>
</evidence>
<dbReference type="InterPro" id="IPR035980">
    <property type="entry name" value="Ribosomal_bS6_sf"/>
</dbReference>
<dbReference type="InterPro" id="IPR000529">
    <property type="entry name" value="Ribosomal_bS6"/>
</dbReference>
<dbReference type="GO" id="GO:0005840">
    <property type="term" value="C:ribosome"/>
    <property type="evidence" value="ECO:0007669"/>
    <property type="project" value="UniProtKB-KW"/>
</dbReference>
<keyword evidence="4" id="KW-0694">RNA-binding</keyword>
<keyword evidence="4" id="KW-0687">Ribonucleoprotein</keyword>